<dbReference type="OrthoDB" id="9802365at2"/>
<dbReference type="RefSeq" id="WP_038087250.1">
    <property type="nucleotide sequence ID" value="NZ_JQSG02000001.1"/>
</dbReference>
<evidence type="ECO:0000256" key="4">
    <source>
        <dbReference type="ARBA" id="ARBA00023014"/>
    </source>
</evidence>
<dbReference type="InterPro" id="IPR003265">
    <property type="entry name" value="HhH-GPD_domain"/>
</dbReference>
<dbReference type="GO" id="GO:0051539">
    <property type="term" value="F:4 iron, 4 sulfur cluster binding"/>
    <property type="evidence" value="ECO:0007669"/>
    <property type="project" value="UniProtKB-KW"/>
</dbReference>
<evidence type="ECO:0000256" key="1">
    <source>
        <dbReference type="ARBA" id="ARBA00022485"/>
    </source>
</evidence>
<dbReference type="GO" id="GO:0006284">
    <property type="term" value="P:base-excision repair"/>
    <property type="evidence" value="ECO:0007669"/>
    <property type="project" value="InterPro"/>
</dbReference>
<keyword evidence="1" id="KW-0004">4Fe-4S</keyword>
<keyword evidence="6" id="KW-0540">Nuclease</keyword>
<dbReference type="Gene3D" id="1.10.1670.10">
    <property type="entry name" value="Helix-hairpin-Helix base-excision DNA repair enzymes (C-terminal)"/>
    <property type="match status" value="1"/>
</dbReference>
<keyword evidence="7" id="KW-1185">Reference proteome</keyword>
<accession>A0A1A6C7D3</accession>
<keyword evidence="6" id="KW-0255">Endonuclease</keyword>
<dbReference type="GO" id="GO:0004519">
    <property type="term" value="F:endonuclease activity"/>
    <property type="evidence" value="ECO:0007669"/>
    <property type="project" value="UniProtKB-KW"/>
</dbReference>
<dbReference type="SUPFAM" id="SSF48150">
    <property type="entry name" value="DNA-glycosylase"/>
    <property type="match status" value="1"/>
</dbReference>
<dbReference type="SMART" id="SM00478">
    <property type="entry name" value="ENDO3c"/>
    <property type="match status" value="1"/>
</dbReference>
<keyword evidence="3" id="KW-0408">Iron</keyword>
<dbReference type="PANTHER" id="PTHR10359">
    <property type="entry name" value="A/G-SPECIFIC ADENINE GLYCOSYLASE/ENDONUCLEASE III"/>
    <property type="match status" value="1"/>
</dbReference>
<dbReference type="Gene3D" id="1.10.340.30">
    <property type="entry name" value="Hypothetical protein, domain 2"/>
    <property type="match status" value="1"/>
</dbReference>
<dbReference type="Proteomes" id="UP000029273">
    <property type="component" value="Unassembled WGS sequence"/>
</dbReference>
<dbReference type="PANTHER" id="PTHR10359:SF19">
    <property type="entry name" value="DNA REPAIR GLYCOSYLASE MJ1434-RELATED"/>
    <property type="match status" value="1"/>
</dbReference>
<dbReference type="CDD" id="cd00056">
    <property type="entry name" value="ENDO3c"/>
    <property type="match status" value="1"/>
</dbReference>
<dbReference type="Pfam" id="PF00730">
    <property type="entry name" value="HhH-GPD"/>
    <property type="match status" value="1"/>
</dbReference>
<protein>
    <submittedName>
        <fullName evidence="6">Endonuclease</fullName>
    </submittedName>
</protein>
<dbReference type="PIRSF" id="PIRSF001435">
    <property type="entry name" value="Nth"/>
    <property type="match status" value="1"/>
</dbReference>
<evidence type="ECO:0000313" key="7">
    <source>
        <dbReference type="Proteomes" id="UP000029273"/>
    </source>
</evidence>
<comment type="caution">
    <text evidence="6">The sequence shown here is derived from an EMBL/GenBank/DDBJ whole genome shotgun (WGS) entry which is preliminary data.</text>
</comment>
<gene>
    <name evidence="6" type="ORF">Thpro_020175</name>
</gene>
<keyword evidence="2" id="KW-0479">Metal-binding</keyword>
<name>A0A1A6C7D3_9GAMM</name>
<evidence type="ECO:0000313" key="6">
    <source>
        <dbReference type="EMBL" id="OBS10459.1"/>
    </source>
</evidence>
<evidence type="ECO:0000256" key="3">
    <source>
        <dbReference type="ARBA" id="ARBA00023004"/>
    </source>
</evidence>
<proteinExistence type="predicted"/>
<keyword evidence="6" id="KW-0378">Hydrolase</keyword>
<reference evidence="6 7" key="1">
    <citation type="journal article" date="2014" name="Genome Announc.">
        <title>Draft Genome Sequence of the Iron-Oxidizing, Acidophilic, and Halotolerant 'Thiobacillus prosperus' Type Strain DSM 5130.</title>
        <authorList>
            <person name="Ossandon F.J."/>
            <person name="Cardenas J.P."/>
            <person name="Corbett M."/>
            <person name="Quatrini R."/>
            <person name="Holmes D.S."/>
            <person name="Watkin E."/>
        </authorList>
    </citation>
    <scope>NUCLEOTIDE SEQUENCE [LARGE SCALE GENOMIC DNA]</scope>
    <source>
        <strain evidence="6 7">DSM 5130</strain>
    </source>
</reference>
<dbReference type="GO" id="GO:0046872">
    <property type="term" value="F:metal ion binding"/>
    <property type="evidence" value="ECO:0007669"/>
    <property type="project" value="UniProtKB-KW"/>
</dbReference>
<dbReference type="AlphaFoldDB" id="A0A1A6C7D3"/>
<feature type="domain" description="HhH-GPD" evidence="5">
    <location>
        <begin position="43"/>
        <end position="200"/>
    </location>
</feature>
<dbReference type="InterPro" id="IPR023170">
    <property type="entry name" value="HhH_base_excis_C"/>
</dbReference>
<organism evidence="6 7">
    <name type="scientific">Acidihalobacter prosperus</name>
    <dbReference type="NCBI Taxonomy" id="160660"/>
    <lineage>
        <taxon>Bacteria</taxon>
        <taxon>Pseudomonadati</taxon>
        <taxon>Pseudomonadota</taxon>
        <taxon>Gammaproteobacteria</taxon>
        <taxon>Chromatiales</taxon>
        <taxon>Ectothiorhodospiraceae</taxon>
        <taxon>Acidihalobacter</taxon>
    </lineage>
</organism>
<sequence length="222" mass="24809">MSVPASLDAARAGEIFERLLVEHGEQHWWPAETPFEVMLGAILIQNTRWRNVERALGRLRDAGLLGAVELAALPPETLAEHLRPVGYYNLKARRVAGFADWYLARGGYEGLRLHETAHLREALLAVDGVGPETADDILLYAFERPVFVIDAYTRRLFGRLGLLPEKAAYERLRRAFEACLPPDAYHYGEYHALIVAHAKALCRPRPRCVACPLRSDCPAGGD</sequence>
<keyword evidence="4" id="KW-0411">Iron-sulfur</keyword>
<evidence type="ECO:0000259" key="5">
    <source>
        <dbReference type="SMART" id="SM00478"/>
    </source>
</evidence>
<evidence type="ECO:0000256" key="2">
    <source>
        <dbReference type="ARBA" id="ARBA00022723"/>
    </source>
</evidence>
<dbReference type="InterPro" id="IPR011257">
    <property type="entry name" value="DNA_glycosylase"/>
</dbReference>
<dbReference type="EMBL" id="JQSG02000001">
    <property type="protein sequence ID" value="OBS10459.1"/>
    <property type="molecule type" value="Genomic_DNA"/>
</dbReference>